<accession>A0A9W9KBZ0</accession>
<dbReference type="CDD" id="cd00448">
    <property type="entry name" value="YjgF_YER057c_UK114_family"/>
    <property type="match status" value="1"/>
</dbReference>
<evidence type="ECO:0000256" key="1">
    <source>
        <dbReference type="ARBA" id="ARBA00010552"/>
    </source>
</evidence>
<dbReference type="InterPro" id="IPR006175">
    <property type="entry name" value="YjgF/YER057c/UK114"/>
</dbReference>
<evidence type="ECO:0000313" key="2">
    <source>
        <dbReference type="EMBL" id="KAJ5100141.1"/>
    </source>
</evidence>
<dbReference type="PANTHER" id="PTHR11803">
    <property type="entry name" value="2-IMINOBUTANOATE/2-IMINOPROPANOATE DEAMINASE RIDA"/>
    <property type="match status" value="1"/>
</dbReference>
<reference evidence="2" key="2">
    <citation type="journal article" date="2023" name="IMA Fungus">
        <title>Comparative genomic study of the Penicillium genus elucidates a diverse pangenome and 15 lateral gene transfer events.</title>
        <authorList>
            <person name="Petersen C."/>
            <person name="Sorensen T."/>
            <person name="Nielsen M.R."/>
            <person name="Sondergaard T.E."/>
            <person name="Sorensen J.L."/>
            <person name="Fitzpatrick D.A."/>
            <person name="Frisvad J.C."/>
            <person name="Nielsen K.L."/>
        </authorList>
    </citation>
    <scope>NUCLEOTIDE SEQUENCE</scope>
    <source>
        <strain evidence="2">IBT 30761</strain>
    </source>
</reference>
<gene>
    <name evidence="2" type="ORF">N7532_007142</name>
</gene>
<dbReference type="AlphaFoldDB" id="A0A9W9KBZ0"/>
<dbReference type="SUPFAM" id="SSF55298">
    <property type="entry name" value="YjgF-like"/>
    <property type="match status" value="1"/>
</dbReference>
<name>A0A9W9KBZ0_9EURO</name>
<dbReference type="PANTHER" id="PTHR11803:SF42">
    <property type="entry name" value="MMF1"/>
    <property type="match status" value="1"/>
</dbReference>
<dbReference type="GO" id="GO:0005829">
    <property type="term" value="C:cytosol"/>
    <property type="evidence" value="ECO:0007669"/>
    <property type="project" value="TreeGrafter"/>
</dbReference>
<comment type="similarity">
    <text evidence="1">Belongs to the RutC family.</text>
</comment>
<dbReference type="InterPro" id="IPR035959">
    <property type="entry name" value="RutC-like_sf"/>
</dbReference>
<protein>
    <submittedName>
        <fullName evidence="2">YjgF-like protein</fullName>
    </submittedName>
</protein>
<dbReference type="FunFam" id="3.30.1330.40:FF:000001">
    <property type="entry name" value="L-PSP family endoribonuclease"/>
    <property type="match status" value="1"/>
</dbReference>
<evidence type="ECO:0000313" key="3">
    <source>
        <dbReference type="Proteomes" id="UP001149074"/>
    </source>
</evidence>
<dbReference type="RefSeq" id="XP_056475794.1">
    <property type="nucleotide sequence ID" value="XM_056619635.1"/>
</dbReference>
<dbReference type="GeneID" id="81358614"/>
<reference evidence="2" key="1">
    <citation type="submission" date="2022-11" db="EMBL/GenBank/DDBJ databases">
        <authorList>
            <person name="Petersen C."/>
        </authorList>
    </citation>
    <scope>NUCLEOTIDE SEQUENCE</scope>
    <source>
        <strain evidence="2">IBT 30761</strain>
    </source>
</reference>
<dbReference type="Gene3D" id="3.30.1330.40">
    <property type="entry name" value="RutC-like"/>
    <property type="match status" value="1"/>
</dbReference>
<dbReference type="OrthoDB" id="309640at2759"/>
<dbReference type="Pfam" id="PF01042">
    <property type="entry name" value="Ribonuc_L-PSP"/>
    <property type="match status" value="1"/>
</dbReference>
<organism evidence="2 3">
    <name type="scientific">Penicillium argentinense</name>
    <dbReference type="NCBI Taxonomy" id="1131581"/>
    <lineage>
        <taxon>Eukaryota</taxon>
        <taxon>Fungi</taxon>
        <taxon>Dikarya</taxon>
        <taxon>Ascomycota</taxon>
        <taxon>Pezizomycotina</taxon>
        <taxon>Eurotiomycetes</taxon>
        <taxon>Eurotiomycetidae</taxon>
        <taxon>Eurotiales</taxon>
        <taxon>Aspergillaceae</taxon>
        <taxon>Penicillium</taxon>
    </lineage>
</organism>
<proteinExistence type="inferred from homology"/>
<keyword evidence="3" id="KW-1185">Reference proteome</keyword>
<comment type="caution">
    <text evidence="2">The sequence shown here is derived from an EMBL/GenBank/DDBJ whole genome shotgun (WGS) entry which is preliminary data.</text>
</comment>
<dbReference type="Proteomes" id="UP001149074">
    <property type="component" value="Unassembled WGS sequence"/>
</dbReference>
<dbReference type="GO" id="GO:0005739">
    <property type="term" value="C:mitochondrion"/>
    <property type="evidence" value="ECO:0007669"/>
    <property type="project" value="UniProtKB-ARBA"/>
</dbReference>
<dbReference type="GO" id="GO:0019239">
    <property type="term" value="F:deaminase activity"/>
    <property type="evidence" value="ECO:0007669"/>
    <property type="project" value="TreeGrafter"/>
</dbReference>
<sequence length="144" mass="15419">MAAQAKQVILTSKAPAPKPFLSQAVTLNGLVYTSGAVGIDPATEKVISGTTGDRTEQCLENLSNILEAAGSSIEKARNRTKSHASKLEMKLKVTIFIDDMAKYASMNEGYLKAFNKGAMPVRICVAVKQLPLGTDVEIEIIAHQ</sequence>
<dbReference type="EMBL" id="JAPQKI010000005">
    <property type="protein sequence ID" value="KAJ5100141.1"/>
    <property type="molecule type" value="Genomic_DNA"/>
</dbReference>